<protein>
    <recommendedName>
        <fullName evidence="4">PD-(D/E)XK nuclease family transposase</fullName>
    </recommendedName>
</protein>
<organism evidence="2 3">
    <name type="scientific">Candidatus Acetatifactor stercoripullorum</name>
    <dbReference type="NCBI Taxonomy" id="2838414"/>
    <lineage>
        <taxon>Bacteria</taxon>
        <taxon>Bacillati</taxon>
        <taxon>Bacillota</taxon>
        <taxon>Clostridia</taxon>
        <taxon>Lachnospirales</taxon>
        <taxon>Lachnospiraceae</taxon>
        <taxon>Acetatifactor</taxon>
    </lineage>
</organism>
<name>A0A9D1UAB0_9FIRM</name>
<evidence type="ECO:0000256" key="1">
    <source>
        <dbReference type="SAM" id="MobiDB-lite"/>
    </source>
</evidence>
<evidence type="ECO:0008006" key="4">
    <source>
        <dbReference type="Google" id="ProtNLM"/>
    </source>
</evidence>
<dbReference type="EMBL" id="DXGH01000012">
    <property type="protein sequence ID" value="HIW80427.1"/>
    <property type="molecule type" value="Genomic_DNA"/>
</dbReference>
<dbReference type="Proteomes" id="UP000824265">
    <property type="component" value="Unassembled WGS sequence"/>
</dbReference>
<evidence type="ECO:0000313" key="2">
    <source>
        <dbReference type="EMBL" id="HIW80427.1"/>
    </source>
</evidence>
<gene>
    <name evidence="2" type="ORF">H9742_02695</name>
</gene>
<reference evidence="2" key="2">
    <citation type="submission" date="2021-04" db="EMBL/GenBank/DDBJ databases">
        <authorList>
            <person name="Gilroy R."/>
        </authorList>
    </citation>
    <scope>NUCLEOTIDE SEQUENCE</scope>
    <source>
        <strain evidence="2">CHK195-6426</strain>
    </source>
</reference>
<sequence length="281" mass="33103">MEKRKLKELNLLDDFLFNTMVTHPEIGEQFCRILLGVILGRSLGRLEIIAQRTYYGCDTDLHGARLDVCLEETKESGRQGYIYDVEPGLYGRGGAAMVYPRRVRFYHAQIDADSLRSGQDYALLKNVYVIVITPFDPFGLNRMLYTIRRSCEEEPYMYYEDGDRTLFLYTRGTKGDPPEELAQLLHYMEDSTEANAVNEKLRRLHGMVERVKQDRKVAVHYMKIFEREQMLLEEGREEERANTERERKRAETAERQVRELEKELEALRKQMLFQNAHDQEN</sequence>
<comment type="caution">
    <text evidence="2">The sequence shown here is derived from an EMBL/GenBank/DDBJ whole genome shotgun (WGS) entry which is preliminary data.</text>
</comment>
<accession>A0A9D1UAB0</accession>
<dbReference type="AlphaFoldDB" id="A0A9D1UAB0"/>
<proteinExistence type="predicted"/>
<feature type="region of interest" description="Disordered" evidence="1">
    <location>
        <begin position="235"/>
        <end position="255"/>
    </location>
</feature>
<evidence type="ECO:0000313" key="3">
    <source>
        <dbReference type="Proteomes" id="UP000824265"/>
    </source>
</evidence>
<reference evidence="2" key="1">
    <citation type="journal article" date="2021" name="PeerJ">
        <title>Extensive microbial diversity within the chicken gut microbiome revealed by metagenomics and culture.</title>
        <authorList>
            <person name="Gilroy R."/>
            <person name="Ravi A."/>
            <person name="Getino M."/>
            <person name="Pursley I."/>
            <person name="Horton D.L."/>
            <person name="Alikhan N.F."/>
            <person name="Baker D."/>
            <person name="Gharbi K."/>
            <person name="Hall N."/>
            <person name="Watson M."/>
            <person name="Adriaenssens E.M."/>
            <person name="Foster-Nyarko E."/>
            <person name="Jarju S."/>
            <person name="Secka A."/>
            <person name="Antonio M."/>
            <person name="Oren A."/>
            <person name="Chaudhuri R.R."/>
            <person name="La Ragione R."/>
            <person name="Hildebrand F."/>
            <person name="Pallen M.J."/>
        </authorList>
    </citation>
    <scope>NUCLEOTIDE SEQUENCE</scope>
    <source>
        <strain evidence="2">CHK195-6426</strain>
    </source>
</reference>